<reference evidence="2 3" key="1">
    <citation type="submission" date="2019-04" db="EMBL/GenBank/DDBJ databases">
        <title>Bacillus phage vB_BtS_B83 previously designated as a plasmid may represent new Siphoviridae genus.</title>
        <authorList>
            <person name="Piligrimova E."/>
            <person name="Kazantseva O."/>
            <person name="Zagorodny V."/>
            <person name="Shadrin A."/>
        </authorList>
    </citation>
    <scope>NUCLEOTIDE SEQUENCE [LARGE SCALE GENOMIC DNA]</scope>
</reference>
<dbReference type="Proteomes" id="UP000302244">
    <property type="component" value="Segment"/>
</dbReference>
<keyword evidence="1" id="KW-0175">Coiled coil</keyword>
<sequence length="184" mass="21511">MVKEWYSIQEAADKLRISHTSVSRYIQTYTEFFKTRSVGRKKLISNEGLPLLVKIKELYADGIQKAEILDQLQGSIPVYHENIDVEEVVNDANIAMIEPLLKNLETMVQQQNKLYEQNSLLVEQVQKADQRTEILHEQLQKSDKRNQELQDQLTTLTDKMSRFLETQEAAATTDKQPWYKRILK</sequence>
<dbReference type="EMBL" id="MK759918">
    <property type="protein sequence ID" value="QCQ57835.1"/>
    <property type="molecule type" value="Genomic_DNA"/>
</dbReference>
<accession>A0A4V1EYT7</accession>
<keyword evidence="3" id="KW-1185">Reference proteome</keyword>
<name>A0A4V1EYT7_9CAUD</name>
<organism evidence="2 3">
    <name type="scientific">Bacillus phage vB_BtS_B83</name>
    <dbReference type="NCBI Taxonomy" id="2565501"/>
    <lineage>
        <taxon>Viruses</taxon>
        <taxon>Duplodnaviria</taxon>
        <taxon>Heunggongvirae</taxon>
        <taxon>Uroviricota</taxon>
        <taxon>Caudoviricetes</taxon>
        <taxon>Skryabinvirinae</taxon>
        <taxon>Pushchinovirus</taxon>
        <taxon>Pushchinovirus B83</taxon>
    </lineage>
</organism>
<feature type="coiled-coil region" evidence="1">
    <location>
        <begin position="132"/>
        <end position="166"/>
    </location>
</feature>
<evidence type="ECO:0000256" key="1">
    <source>
        <dbReference type="SAM" id="Coils"/>
    </source>
</evidence>
<evidence type="ECO:0000313" key="3">
    <source>
        <dbReference type="Proteomes" id="UP000302244"/>
    </source>
</evidence>
<protein>
    <submittedName>
        <fullName evidence="2">MerR-family domain-containing protein</fullName>
    </submittedName>
</protein>
<evidence type="ECO:0000313" key="2">
    <source>
        <dbReference type="EMBL" id="QCQ57835.1"/>
    </source>
</evidence>
<proteinExistence type="predicted"/>
<gene>
    <name evidence="2" type="ORF">B83_gp34</name>
</gene>